<dbReference type="InterPro" id="IPR036525">
    <property type="entry name" value="Tubulin/FtsZ_GTPase_sf"/>
</dbReference>
<proteinExistence type="predicted"/>
<name>A0A238Y342_HALVU</name>
<dbReference type="GO" id="GO:0005737">
    <property type="term" value="C:cytoplasm"/>
    <property type="evidence" value="ECO:0007669"/>
    <property type="project" value="TreeGrafter"/>
</dbReference>
<organism evidence="5 6">
    <name type="scientific">Halorubrum vacuolatum</name>
    <name type="common">Natronobacterium vacuolatum</name>
    <dbReference type="NCBI Taxonomy" id="63740"/>
    <lineage>
        <taxon>Archaea</taxon>
        <taxon>Methanobacteriati</taxon>
        <taxon>Methanobacteriota</taxon>
        <taxon>Stenosarchaea group</taxon>
        <taxon>Halobacteria</taxon>
        <taxon>Halobacteriales</taxon>
        <taxon>Haloferacaceae</taxon>
        <taxon>Halorubrum</taxon>
    </lineage>
</organism>
<keyword evidence="6" id="KW-1185">Reference proteome</keyword>
<dbReference type="PANTHER" id="PTHR30314">
    <property type="entry name" value="CELL DIVISION PROTEIN FTSZ-RELATED"/>
    <property type="match status" value="1"/>
</dbReference>
<reference evidence="5 6" key="1">
    <citation type="submission" date="2017-06" db="EMBL/GenBank/DDBJ databases">
        <authorList>
            <person name="Kim H.J."/>
            <person name="Triplett B.A."/>
        </authorList>
    </citation>
    <scope>NUCLEOTIDE SEQUENCE [LARGE SCALE GENOMIC DNA]</scope>
    <source>
        <strain evidence="5 6">DSM 8800</strain>
    </source>
</reference>
<evidence type="ECO:0000256" key="3">
    <source>
        <dbReference type="ARBA" id="ARBA00023134"/>
    </source>
</evidence>
<keyword evidence="5" id="KW-0132">Cell division</keyword>
<evidence type="ECO:0000256" key="1">
    <source>
        <dbReference type="ARBA" id="ARBA00022490"/>
    </source>
</evidence>
<keyword evidence="1" id="KW-0963">Cytoplasm</keyword>
<dbReference type="PROSITE" id="PS00227">
    <property type="entry name" value="TUBULIN"/>
    <property type="match status" value="1"/>
</dbReference>
<evidence type="ECO:0000313" key="6">
    <source>
        <dbReference type="Proteomes" id="UP000198397"/>
    </source>
</evidence>
<keyword evidence="5" id="KW-0131">Cell cycle</keyword>
<dbReference type="EMBL" id="FZNQ01000029">
    <property type="protein sequence ID" value="SNR65440.1"/>
    <property type="molecule type" value="Genomic_DNA"/>
</dbReference>
<dbReference type="GO" id="GO:0005525">
    <property type="term" value="F:GTP binding"/>
    <property type="evidence" value="ECO:0007669"/>
    <property type="project" value="UniProtKB-KW"/>
</dbReference>
<dbReference type="SMART" id="SM00864">
    <property type="entry name" value="Tubulin"/>
    <property type="match status" value="1"/>
</dbReference>
<feature type="domain" description="Tubulin/FtsZ GTPase" evidence="4">
    <location>
        <begin position="7"/>
        <end position="210"/>
    </location>
</feature>
<dbReference type="SUPFAM" id="SSF52490">
    <property type="entry name" value="Tubulin nucleotide-binding domain-like"/>
    <property type="match status" value="1"/>
</dbReference>
<dbReference type="Pfam" id="PF00091">
    <property type="entry name" value="Tubulin"/>
    <property type="match status" value="1"/>
</dbReference>
<keyword evidence="2" id="KW-0547">Nucleotide-binding</keyword>
<dbReference type="PANTHER" id="PTHR30314:SF10">
    <property type="entry name" value="TUBULIN-LIKE PROTEIN CETZ"/>
    <property type="match status" value="1"/>
</dbReference>
<dbReference type="InterPro" id="IPR017975">
    <property type="entry name" value="Tubulin_CS"/>
</dbReference>
<dbReference type="InterPro" id="IPR003008">
    <property type="entry name" value="Tubulin_FtsZ_GTPase"/>
</dbReference>
<evidence type="ECO:0000256" key="2">
    <source>
        <dbReference type="ARBA" id="ARBA00022741"/>
    </source>
</evidence>
<evidence type="ECO:0000313" key="5">
    <source>
        <dbReference type="EMBL" id="SNR65440.1"/>
    </source>
</evidence>
<dbReference type="GO" id="GO:0007017">
    <property type="term" value="P:microtubule-based process"/>
    <property type="evidence" value="ECO:0007669"/>
    <property type="project" value="InterPro"/>
</dbReference>
<evidence type="ECO:0000259" key="4">
    <source>
        <dbReference type="SMART" id="SM00864"/>
    </source>
</evidence>
<dbReference type="GO" id="GO:0051301">
    <property type="term" value="P:cell division"/>
    <property type="evidence" value="ECO:0007669"/>
    <property type="project" value="UniProtKB-KW"/>
</dbReference>
<gene>
    <name evidence="5" type="ORF">SAMN06264855_1291</name>
</gene>
<dbReference type="Proteomes" id="UP000198397">
    <property type="component" value="Unassembled WGS sequence"/>
</dbReference>
<keyword evidence="3" id="KW-0342">GTP-binding</keyword>
<accession>A0A238Y342</accession>
<dbReference type="GO" id="GO:0003924">
    <property type="term" value="F:GTPase activity"/>
    <property type="evidence" value="ECO:0007669"/>
    <property type="project" value="InterPro"/>
</dbReference>
<dbReference type="RefSeq" id="WP_089385912.1">
    <property type="nucleotide sequence ID" value="NZ_FZNQ01000029.1"/>
</dbReference>
<sequence>MKSRSVQITLIGVGQAGGRLVDTFLDVDDWLVDDPVVGACAIDTSRAYLQNLSAVPDAQRHLLGTDRAKGHGVGSDNELAATIAVEERAKIAEISDDLPIAESDAVLLLAGLGGGTGSGMTPVIAERVRSQYDIPVYGLGILPHSRSAPIQTLNAARSLQSLRQQTSHVFLFDNDAWADADPDEETYRELNERVVTSIGTLFGVMDQVDSDDNLLSTNGLSSVGLTSESAVHIPLTKENRGLFSRLWSPSTEQSEANPIGTDEATPSMRRDQIEEVLHEAASPPYSIRVEPNKIRQVELFVIAPESYLSETDLSALELTTAIQLDLTDLHICEPSPSGASDRVSALCILTDDCFDCVSELMEEAIAMQNDTSCVEVSEALDRLPDLLKDRSTDTEVTSVDGDGDLEPLF</sequence>
<dbReference type="OrthoDB" id="329751at2157"/>
<dbReference type="AlphaFoldDB" id="A0A238Y342"/>
<dbReference type="GO" id="GO:0005874">
    <property type="term" value="C:microtubule"/>
    <property type="evidence" value="ECO:0007669"/>
    <property type="project" value="InterPro"/>
</dbReference>
<dbReference type="InterPro" id="IPR045061">
    <property type="entry name" value="FtsZ/CetZ"/>
</dbReference>
<protein>
    <submittedName>
        <fullName evidence="5">Cell division GTPase FtsZ</fullName>
    </submittedName>
</protein>
<dbReference type="GO" id="GO:0032153">
    <property type="term" value="C:cell division site"/>
    <property type="evidence" value="ECO:0007669"/>
    <property type="project" value="TreeGrafter"/>
</dbReference>
<dbReference type="Gene3D" id="3.40.50.1440">
    <property type="entry name" value="Tubulin/FtsZ, GTPase domain"/>
    <property type="match status" value="1"/>
</dbReference>